<evidence type="ECO:0000256" key="1">
    <source>
        <dbReference type="SAM" id="Phobius"/>
    </source>
</evidence>
<dbReference type="EMBL" id="CP069196">
    <property type="protein sequence ID" value="QRG84422.1"/>
    <property type="molecule type" value="Genomic_DNA"/>
</dbReference>
<dbReference type="Proteomes" id="UP000596337">
    <property type="component" value="Plasmid pSLV18-111K"/>
</dbReference>
<dbReference type="AlphaFoldDB" id="A0AA92LUN2"/>
<name>A0AA92LUN2_9VIBR</name>
<dbReference type="RefSeq" id="WP_077202324.1">
    <property type="nucleotide sequence ID" value="NZ_CP069196.1"/>
</dbReference>
<sequence length="196" mass="22904">MTKTISSLSISKRKKYITTCGKTISLCPEMHICNYNYMDQYGTQIARRKELFQKNENAYLYFSYNLEPGSPVYYFSNGYNGIHIDDVDREDCLFFGIILTTQIIETDLLIIFLMSKMLVKKKIREGTYVYGIHDKTLPGQLAHHEVVWDKRKQLFNDHSEVIKKINEIHSYLTSKEILELHKEAVHHSITASKENV</sequence>
<evidence type="ECO:0000313" key="3">
    <source>
        <dbReference type="Proteomes" id="UP000596337"/>
    </source>
</evidence>
<gene>
    <name evidence="2" type="ORF">JOS67_15375</name>
</gene>
<evidence type="ECO:0000313" key="2">
    <source>
        <dbReference type="EMBL" id="QRG84422.1"/>
    </source>
</evidence>
<accession>A0AA92LUN2</accession>
<keyword evidence="2" id="KW-0614">Plasmid</keyword>
<keyword evidence="1" id="KW-1133">Transmembrane helix</keyword>
<feature type="transmembrane region" description="Helical" evidence="1">
    <location>
        <begin position="93"/>
        <end position="114"/>
    </location>
</feature>
<geneLocation type="plasmid" evidence="2 3">
    <name>pSLV18-111K</name>
</geneLocation>
<keyword evidence="1" id="KW-0812">Transmembrane</keyword>
<reference evidence="2 3" key="1">
    <citation type="submission" date="2021-01" db="EMBL/GenBank/DDBJ databases">
        <title>Characterization of a novel blaVMB-2- harboring plasmid in Vibrio diabolicus.</title>
        <authorList>
            <person name="Liu M."/>
        </authorList>
    </citation>
    <scope>NUCLEOTIDE SEQUENCE [LARGE SCALE GENOMIC DNA]</scope>
    <source>
        <strain evidence="2 3">SLV18</strain>
        <plasmid evidence="2 3">pSLV18-111K</plasmid>
    </source>
</reference>
<keyword evidence="1" id="KW-0472">Membrane</keyword>
<protein>
    <submittedName>
        <fullName evidence="2">Uncharacterized protein</fullName>
    </submittedName>
</protein>
<proteinExistence type="predicted"/>
<organism evidence="2 3">
    <name type="scientific">Vibrio diabolicus</name>
    <dbReference type="NCBI Taxonomy" id="50719"/>
    <lineage>
        <taxon>Bacteria</taxon>
        <taxon>Pseudomonadati</taxon>
        <taxon>Pseudomonadota</taxon>
        <taxon>Gammaproteobacteria</taxon>
        <taxon>Vibrionales</taxon>
        <taxon>Vibrionaceae</taxon>
        <taxon>Vibrio</taxon>
        <taxon>Vibrio diabolicus subgroup</taxon>
    </lineage>
</organism>